<protein>
    <submittedName>
        <fullName evidence="2">Uncharacterized protein</fullName>
    </submittedName>
</protein>
<feature type="transmembrane region" description="Helical" evidence="1">
    <location>
        <begin position="126"/>
        <end position="146"/>
    </location>
</feature>
<evidence type="ECO:0000256" key="1">
    <source>
        <dbReference type="SAM" id="Phobius"/>
    </source>
</evidence>
<gene>
    <name evidence="2" type="ORF">WR25_09617</name>
</gene>
<dbReference type="InterPro" id="IPR058532">
    <property type="entry name" value="YjbR/MT2646/Rv2570-like"/>
</dbReference>
<dbReference type="SUPFAM" id="SSF142906">
    <property type="entry name" value="YjbR-like"/>
    <property type="match status" value="1"/>
</dbReference>
<evidence type="ECO:0000313" key="3">
    <source>
        <dbReference type="Proteomes" id="UP000218231"/>
    </source>
</evidence>
<dbReference type="InterPro" id="IPR038056">
    <property type="entry name" value="YjbR-like_sf"/>
</dbReference>
<sequence>MTPELTDASTPIDRVRAIALLLPEAEERDEGGLPVFVVDDVPFAQLTDDETVCVRTADAEEQADALESDPDAYEPADDLGPEPWIGMTLGGDPDWTLIEDRIAHSWELAAPERSETPDQAQTRRRWITLAEVVAVAGVIIAALTLYNNWQERRDAAADKAVEAASATRDKTRFVLRGTPSKDKSQIVLAKTEAHPLGDVRVTFPTALDVGPQDAVDQTIESRWFEKALRKATDGGPDAQSGRLPVLIRYTYFTDDQPTTRQAVYDLVWETHGRPLRGRVVELIDLRLRETGGNQARIDALWTKDHPAT</sequence>
<dbReference type="Pfam" id="PF04237">
    <property type="entry name" value="YjbR"/>
    <property type="match status" value="1"/>
</dbReference>
<name>A0A2A2M1R2_9BILA</name>
<keyword evidence="1" id="KW-1133">Transmembrane helix</keyword>
<dbReference type="EMBL" id="LIAE01006219">
    <property type="protein sequence ID" value="PAV92388.1"/>
    <property type="molecule type" value="Genomic_DNA"/>
</dbReference>
<keyword evidence="3" id="KW-1185">Reference proteome</keyword>
<accession>A0A2A2M1R2</accession>
<reference evidence="2 3" key="1">
    <citation type="journal article" date="2017" name="Curr. Biol.">
        <title>Genome architecture and evolution of a unichromosomal asexual nematode.</title>
        <authorList>
            <person name="Fradin H."/>
            <person name="Zegar C."/>
            <person name="Gutwein M."/>
            <person name="Lucas J."/>
            <person name="Kovtun M."/>
            <person name="Corcoran D."/>
            <person name="Baugh L.R."/>
            <person name="Kiontke K."/>
            <person name="Gunsalus K."/>
            <person name="Fitch D.H."/>
            <person name="Piano F."/>
        </authorList>
    </citation>
    <scope>NUCLEOTIDE SEQUENCE [LARGE SCALE GENOMIC DNA]</scope>
    <source>
        <strain evidence="2">PF1309</strain>
    </source>
</reference>
<proteinExistence type="predicted"/>
<dbReference type="Gene3D" id="3.90.1150.30">
    <property type="match status" value="1"/>
</dbReference>
<keyword evidence="1" id="KW-0812">Transmembrane</keyword>
<evidence type="ECO:0000313" key="2">
    <source>
        <dbReference type="EMBL" id="PAV92388.1"/>
    </source>
</evidence>
<dbReference type="AlphaFoldDB" id="A0A2A2M1R2"/>
<keyword evidence="1" id="KW-0472">Membrane</keyword>
<comment type="caution">
    <text evidence="2">The sequence shown here is derived from an EMBL/GenBank/DDBJ whole genome shotgun (WGS) entry which is preliminary data.</text>
</comment>
<dbReference type="Proteomes" id="UP000218231">
    <property type="component" value="Unassembled WGS sequence"/>
</dbReference>
<organism evidence="2 3">
    <name type="scientific">Diploscapter pachys</name>
    <dbReference type="NCBI Taxonomy" id="2018661"/>
    <lineage>
        <taxon>Eukaryota</taxon>
        <taxon>Metazoa</taxon>
        <taxon>Ecdysozoa</taxon>
        <taxon>Nematoda</taxon>
        <taxon>Chromadorea</taxon>
        <taxon>Rhabditida</taxon>
        <taxon>Rhabditina</taxon>
        <taxon>Rhabditomorpha</taxon>
        <taxon>Rhabditoidea</taxon>
        <taxon>Rhabditidae</taxon>
        <taxon>Diploscapter</taxon>
    </lineage>
</organism>